<evidence type="ECO:0000313" key="2">
    <source>
        <dbReference type="Proteomes" id="UP000694421"/>
    </source>
</evidence>
<organism evidence="1 2">
    <name type="scientific">Salvator merianae</name>
    <name type="common">Argentine black and white tegu</name>
    <name type="synonym">Tupinambis merianae</name>
    <dbReference type="NCBI Taxonomy" id="96440"/>
    <lineage>
        <taxon>Eukaryota</taxon>
        <taxon>Metazoa</taxon>
        <taxon>Chordata</taxon>
        <taxon>Craniata</taxon>
        <taxon>Vertebrata</taxon>
        <taxon>Euteleostomi</taxon>
        <taxon>Lepidosauria</taxon>
        <taxon>Squamata</taxon>
        <taxon>Bifurcata</taxon>
        <taxon>Unidentata</taxon>
        <taxon>Episquamata</taxon>
        <taxon>Laterata</taxon>
        <taxon>Teiioidea</taxon>
        <taxon>Teiidae</taxon>
        <taxon>Salvator</taxon>
    </lineage>
</organism>
<dbReference type="Proteomes" id="UP000694421">
    <property type="component" value="Unplaced"/>
</dbReference>
<sequence length="83" mass="9328">VSFVPTCISRNGSLSNSTSVRLHETEVIEKLLTSYGSILCSELQARIFFHFESGYTSALHGRVNATLRLYPHTSRTKLIIQRS</sequence>
<keyword evidence="2" id="KW-1185">Reference proteome</keyword>
<name>A0A8D0EET9_SALMN</name>
<evidence type="ECO:0000313" key="1">
    <source>
        <dbReference type="Ensembl" id="ENSSMRP00000030399.1"/>
    </source>
</evidence>
<reference evidence="1" key="2">
    <citation type="submission" date="2025-09" db="UniProtKB">
        <authorList>
            <consortium name="Ensembl"/>
        </authorList>
    </citation>
    <scope>IDENTIFICATION</scope>
</reference>
<dbReference type="AlphaFoldDB" id="A0A8D0EET9"/>
<proteinExistence type="predicted"/>
<reference evidence="1" key="1">
    <citation type="submission" date="2025-08" db="UniProtKB">
        <authorList>
            <consortium name="Ensembl"/>
        </authorList>
    </citation>
    <scope>IDENTIFICATION</scope>
</reference>
<accession>A0A8D0EET9</accession>
<protein>
    <submittedName>
        <fullName evidence="1">Uncharacterized protein</fullName>
    </submittedName>
</protein>
<dbReference type="Ensembl" id="ENSSMRT00000035467.1">
    <property type="protein sequence ID" value="ENSSMRP00000030399.1"/>
    <property type="gene ID" value="ENSSMRG00000023304.1"/>
</dbReference>